<name>A0A9Q9H993_9RHOB</name>
<dbReference type="PANTHER" id="PTHR30413:SF8">
    <property type="entry name" value="TRANSPORT PERMEASE PROTEIN"/>
    <property type="match status" value="1"/>
</dbReference>
<organism evidence="5 6">
    <name type="scientific">Aliiroseovarius crassostreae</name>
    <dbReference type="NCBI Taxonomy" id="154981"/>
    <lineage>
        <taxon>Bacteria</taxon>
        <taxon>Pseudomonadati</taxon>
        <taxon>Pseudomonadota</taxon>
        <taxon>Alphaproteobacteria</taxon>
        <taxon>Rhodobacterales</taxon>
        <taxon>Paracoccaceae</taxon>
        <taxon>Aliiroseovarius</taxon>
    </lineage>
</organism>
<keyword evidence="4" id="KW-1133">Transmembrane helix</keyword>
<dbReference type="GeneID" id="75104457"/>
<evidence type="ECO:0000313" key="5">
    <source>
        <dbReference type="EMBL" id="UWP95263.1"/>
    </source>
</evidence>
<feature type="transmembrane region" description="Helical" evidence="4">
    <location>
        <begin position="152"/>
        <end position="173"/>
    </location>
</feature>
<dbReference type="GO" id="GO:0005886">
    <property type="term" value="C:plasma membrane"/>
    <property type="evidence" value="ECO:0007669"/>
    <property type="project" value="UniProtKB-SubCell"/>
</dbReference>
<dbReference type="RefSeq" id="WP_173486217.1">
    <property type="nucleotide sequence ID" value="NZ_CP080772.1"/>
</dbReference>
<evidence type="ECO:0000256" key="3">
    <source>
        <dbReference type="ARBA" id="ARBA00022448"/>
    </source>
</evidence>
<reference evidence="5" key="1">
    <citation type="submission" date="2021-08" db="EMBL/GenBank/DDBJ databases">
        <authorList>
            <person name="Nwanade C."/>
            <person name="Wang M."/>
            <person name="Masoudi A."/>
            <person name="Yu Z."/>
            <person name="Liu J."/>
        </authorList>
    </citation>
    <scope>NUCLEOTIDE SEQUENCE</scope>
    <source>
        <strain evidence="5">S056</strain>
    </source>
</reference>
<evidence type="ECO:0000256" key="2">
    <source>
        <dbReference type="ARBA" id="ARBA00007783"/>
    </source>
</evidence>
<evidence type="ECO:0000313" key="6">
    <source>
        <dbReference type="Proteomes" id="UP001057991"/>
    </source>
</evidence>
<dbReference type="GO" id="GO:0015920">
    <property type="term" value="P:lipopolysaccharide transport"/>
    <property type="evidence" value="ECO:0007669"/>
    <property type="project" value="TreeGrafter"/>
</dbReference>
<comment type="similarity">
    <text evidence="2">Belongs to the ABC-2 integral membrane protein family.</text>
</comment>
<feature type="transmembrane region" description="Helical" evidence="4">
    <location>
        <begin position="235"/>
        <end position="256"/>
    </location>
</feature>
<feature type="transmembrane region" description="Helical" evidence="4">
    <location>
        <begin position="119"/>
        <end position="140"/>
    </location>
</feature>
<feature type="transmembrane region" description="Helical" evidence="4">
    <location>
        <begin position="194"/>
        <end position="215"/>
    </location>
</feature>
<evidence type="ECO:0000256" key="4">
    <source>
        <dbReference type="SAM" id="Phobius"/>
    </source>
</evidence>
<keyword evidence="4" id="KW-0472">Membrane</keyword>
<comment type="subcellular location">
    <subcellularLocation>
        <location evidence="1">Cell inner membrane</location>
        <topology evidence="1">Multi-pass membrane protein</topology>
    </subcellularLocation>
</comment>
<dbReference type="EMBL" id="CP080776">
    <property type="protein sequence ID" value="UWP95263.1"/>
    <property type="molecule type" value="Genomic_DNA"/>
</dbReference>
<dbReference type="Proteomes" id="UP001057991">
    <property type="component" value="Chromosome"/>
</dbReference>
<sequence length="273" mass="30402">MFQNTKQNSSRLQAALSMAEVIYVATVRSVRATHSNALVGLLINMFQTMLLVAVFYLMFSVIGRTARIQGDFLLYIMSGIFLYMTHVKSMGAVAGSAGPTTAMMLHAPMNTFISIASSALSALYIQFLSVVVVLGVYELWTGNVEFYDVKGVFGMFILAWFSGVCVGMVFLALKPWFPQFTSISSQIYSRANMLASGKMFLANTLPFYLLVMFTWNPLFHIIDQARGFTFVNYNPHYSSISYPVIVSLVLLMIGMLGENYTRKHASASWGARH</sequence>
<keyword evidence="3" id="KW-0813">Transport</keyword>
<proteinExistence type="inferred from homology"/>
<dbReference type="AlphaFoldDB" id="A0A9Q9H993"/>
<feature type="transmembrane region" description="Helical" evidence="4">
    <location>
        <begin position="66"/>
        <end position="84"/>
    </location>
</feature>
<accession>A0A9Q9H993</accession>
<protein>
    <submittedName>
        <fullName evidence="5">ABC transporter permease</fullName>
    </submittedName>
</protein>
<dbReference type="PANTHER" id="PTHR30413">
    <property type="entry name" value="INNER MEMBRANE TRANSPORT PERMEASE"/>
    <property type="match status" value="1"/>
</dbReference>
<gene>
    <name evidence="5" type="ORF">K3X48_13980</name>
</gene>
<evidence type="ECO:0000256" key="1">
    <source>
        <dbReference type="ARBA" id="ARBA00004429"/>
    </source>
</evidence>
<keyword evidence="4" id="KW-0812">Transmembrane</keyword>
<feature type="transmembrane region" description="Helical" evidence="4">
    <location>
        <begin position="37"/>
        <end position="59"/>
    </location>
</feature>